<dbReference type="AlphaFoldDB" id="A0A6C0JTA0"/>
<proteinExistence type="predicted"/>
<accession>A0A6C0JTA0</accession>
<protein>
    <submittedName>
        <fullName evidence="1">Uncharacterized protein</fullName>
    </submittedName>
</protein>
<reference evidence="1" key="1">
    <citation type="journal article" date="2020" name="Nature">
        <title>Giant virus diversity and host interactions through global metagenomics.</title>
        <authorList>
            <person name="Schulz F."/>
            <person name="Roux S."/>
            <person name="Paez-Espino D."/>
            <person name="Jungbluth S."/>
            <person name="Walsh D.A."/>
            <person name="Denef V.J."/>
            <person name="McMahon K.D."/>
            <person name="Konstantinidis K.T."/>
            <person name="Eloe-Fadrosh E.A."/>
            <person name="Kyrpides N.C."/>
            <person name="Woyke T."/>
        </authorList>
    </citation>
    <scope>NUCLEOTIDE SEQUENCE</scope>
    <source>
        <strain evidence="1">GVMAG-S-1062768-28</strain>
    </source>
</reference>
<dbReference type="EMBL" id="MN740694">
    <property type="protein sequence ID" value="QHU07930.1"/>
    <property type="molecule type" value="Genomic_DNA"/>
</dbReference>
<sequence>MWSGLDNIEMDTDDCNYLKSHPCNSCDFCRLPLAFPFYLSVDYFRLCCKCFDNTVSLVNIFQYEIQDRWCDFCINNPDDKTIIYASNPDFTNVKMCLRCRNNDVSFFKERFEYIPEGTVYCDRSSEGLFVSLAEVVRDLSGLPEEIEITKERIADWVGAAGCLVEIPENMGSLKGWVLIDDIYDLPGIDASTSFLMQTFPPYRVCSIIWDDHGRVAVDNAFPTVTEYLSSKKQWSDDGLLDGLQDAEKFLDSLPTYNDYTRNLKTCSECSASKSGSESESIDPSKCTNFSGYYRLKHKLSLYYG</sequence>
<name>A0A6C0JTA0_9ZZZZ</name>
<evidence type="ECO:0000313" key="1">
    <source>
        <dbReference type="EMBL" id="QHU07930.1"/>
    </source>
</evidence>
<organism evidence="1">
    <name type="scientific">viral metagenome</name>
    <dbReference type="NCBI Taxonomy" id="1070528"/>
    <lineage>
        <taxon>unclassified sequences</taxon>
        <taxon>metagenomes</taxon>
        <taxon>organismal metagenomes</taxon>
    </lineage>
</organism>